<sequence length="224" mass="26281">MSSQETVKYEEMSSFFNERAVGYEAHMRDTVNSFETYYNLISCSIEETDKEVEILDLGCGTGLEIEGIFKKAPNARITCIDMSEQMLEILLEKYKSKKNQINIIKDSYLTHSFGVKSYDYVISVMTMHHFIYDEKKKLYEKIRSAVKDGGRYIEGDYVVSQENEEKWLKEYYKAYEKFGLEAGKLYHIDIPFSIETQKKLFNEAGFAKFELVFKEGEHTIYFVE</sequence>
<dbReference type="RefSeq" id="WP_202750168.1">
    <property type="nucleotide sequence ID" value="NZ_JAESWC010000014.1"/>
</dbReference>
<gene>
    <name evidence="3" type="ORF">JK636_16980</name>
</gene>
<dbReference type="Gene3D" id="3.40.50.150">
    <property type="entry name" value="Vaccinia Virus protein VP39"/>
    <property type="match status" value="1"/>
</dbReference>
<keyword evidence="1" id="KW-0808">Transferase</keyword>
<dbReference type="Pfam" id="PF13649">
    <property type="entry name" value="Methyltransf_25"/>
    <property type="match status" value="1"/>
</dbReference>
<name>A0ABS1TF92_9CLOT</name>
<dbReference type="CDD" id="cd02440">
    <property type="entry name" value="AdoMet_MTases"/>
    <property type="match status" value="1"/>
</dbReference>
<keyword evidence="3" id="KW-0489">Methyltransferase</keyword>
<dbReference type="PANTHER" id="PTHR43861">
    <property type="entry name" value="TRANS-ACONITATE 2-METHYLTRANSFERASE-RELATED"/>
    <property type="match status" value="1"/>
</dbReference>
<comment type="caution">
    <text evidence="3">The sequence shown here is derived from an EMBL/GenBank/DDBJ whole genome shotgun (WGS) entry which is preliminary data.</text>
</comment>
<proteinExistence type="predicted"/>
<dbReference type="Proteomes" id="UP000632377">
    <property type="component" value="Unassembled WGS sequence"/>
</dbReference>
<dbReference type="InterPro" id="IPR041698">
    <property type="entry name" value="Methyltransf_25"/>
</dbReference>
<dbReference type="GO" id="GO:0032259">
    <property type="term" value="P:methylation"/>
    <property type="evidence" value="ECO:0007669"/>
    <property type="project" value="UniProtKB-KW"/>
</dbReference>
<dbReference type="GO" id="GO:0008168">
    <property type="term" value="F:methyltransferase activity"/>
    <property type="evidence" value="ECO:0007669"/>
    <property type="project" value="UniProtKB-KW"/>
</dbReference>
<organism evidence="3 4">
    <name type="scientific">Clostridium rhizosphaerae</name>
    <dbReference type="NCBI Taxonomy" id="2803861"/>
    <lineage>
        <taxon>Bacteria</taxon>
        <taxon>Bacillati</taxon>
        <taxon>Bacillota</taxon>
        <taxon>Clostridia</taxon>
        <taxon>Eubacteriales</taxon>
        <taxon>Clostridiaceae</taxon>
        <taxon>Clostridium</taxon>
    </lineage>
</organism>
<feature type="domain" description="Methyltransferase" evidence="2">
    <location>
        <begin position="54"/>
        <end position="150"/>
    </location>
</feature>
<evidence type="ECO:0000313" key="3">
    <source>
        <dbReference type="EMBL" id="MBL4937417.1"/>
    </source>
</evidence>
<dbReference type="SUPFAM" id="SSF53335">
    <property type="entry name" value="S-adenosyl-L-methionine-dependent methyltransferases"/>
    <property type="match status" value="1"/>
</dbReference>
<evidence type="ECO:0000259" key="2">
    <source>
        <dbReference type="Pfam" id="PF13649"/>
    </source>
</evidence>
<dbReference type="EMBL" id="JAESWC010000014">
    <property type="protein sequence ID" value="MBL4937417.1"/>
    <property type="molecule type" value="Genomic_DNA"/>
</dbReference>
<keyword evidence="4" id="KW-1185">Reference proteome</keyword>
<dbReference type="InterPro" id="IPR029063">
    <property type="entry name" value="SAM-dependent_MTases_sf"/>
</dbReference>
<reference evidence="3 4" key="1">
    <citation type="submission" date="2021-01" db="EMBL/GenBank/DDBJ databases">
        <title>Genome public.</title>
        <authorList>
            <person name="Liu C."/>
            <person name="Sun Q."/>
        </authorList>
    </citation>
    <scope>NUCLEOTIDE SEQUENCE [LARGE SCALE GENOMIC DNA]</scope>
    <source>
        <strain evidence="3 4">YIM B02515</strain>
    </source>
</reference>
<protein>
    <submittedName>
        <fullName evidence="3">Class I SAM-dependent methyltransferase</fullName>
    </submittedName>
</protein>
<evidence type="ECO:0000313" key="4">
    <source>
        <dbReference type="Proteomes" id="UP000632377"/>
    </source>
</evidence>
<accession>A0ABS1TF92</accession>
<evidence type="ECO:0000256" key="1">
    <source>
        <dbReference type="ARBA" id="ARBA00022679"/>
    </source>
</evidence>